<reference evidence="2 3" key="1">
    <citation type="submission" date="2011-11" db="EMBL/GenBank/DDBJ databases">
        <title>The Genome Sequence of Dialister succinatiphilus YIT 11850.</title>
        <authorList>
            <consortium name="The Broad Institute Genome Sequencing Platform"/>
            <person name="Earl A."/>
            <person name="Ward D."/>
            <person name="Feldgarden M."/>
            <person name="Gevers D."/>
            <person name="Morotomi M."/>
            <person name="Young S.K."/>
            <person name="Zeng Q."/>
            <person name="Gargeya S."/>
            <person name="Fitzgerald M."/>
            <person name="Haas B."/>
            <person name="Abouelleil A."/>
            <person name="Alvarado L."/>
            <person name="Arachchi H.M."/>
            <person name="Berlin A."/>
            <person name="Brown A."/>
            <person name="Chapman S.B."/>
            <person name="Dunbar C."/>
            <person name="Gearin G."/>
            <person name="Goldberg J."/>
            <person name="Griggs A."/>
            <person name="Gujja S."/>
            <person name="Heiman D."/>
            <person name="Howarth C."/>
            <person name="Lui A."/>
            <person name="MacDonald P.J.P."/>
            <person name="Montmayeur A."/>
            <person name="Murphy C."/>
            <person name="Neiman D."/>
            <person name="Pearson M."/>
            <person name="Priest M."/>
            <person name="Roberts A."/>
            <person name="Saif S."/>
            <person name="Shea T."/>
            <person name="Sisk P."/>
            <person name="Stolte C."/>
            <person name="Sykes S."/>
            <person name="Wortman J."/>
            <person name="Nusbaum C."/>
            <person name="Birren B."/>
        </authorList>
    </citation>
    <scope>NUCLEOTIDE SEQUENCE [LARGE SCALE GENOMIC DNA]</scope>
    <source>
        <strain evidence="2 3">YIT 11850</strain>
    </source>
</reference>
<organism evidence="2 3">
    <name type="scientific">Dialister succinatiphilus YIT 11850</name>
    <dbReference type="NCBI Taxonomy" id="742743"/>
    <lineage>
        <taxon>Bacteria</taxon>
        <taxon>Bacillati</taxon>
        <taxon>Bacillota</taxon>
        <taxon>Negativicutes</taxon>
        <taxon>Veillonellales</taxon>
        <taxon>Veillonellaceae</taxon>
        <taxon>Dialister</taxon>
    </lineage>
</organism>
<gene>
    <name evidence="2" type="ORF">HMPREF9453_01886</name>
</gene>
<dbReference type="Proteomes" id="UP000003277">
    <property type="component" value="Unassembled WGS sequence"/>
</dbReference>
<evidence type="ECO:0000256" key="1">
    <source>
        <dbReference type="SAM" id="MobiDB-lite"/>
    </source>
</evidence>
<dbReference type="EMBL" id="ADLT01000065">
    <property type="protein sequence ID" value="EHO62168.1"/>
    <property type="molecule type" value="Genomic_DNA"/>
</dbReference>
<proteinExistence type="predicted"/>
<feature type="region of interest" description="Disordered" evidence="1">
    <location>
        <begin position="148"/>
        <end position="175"/>
    </location>
</feature>
<dbReference type="AlphaFoldDB" id="H1D2P8"/>
<dbReference type="RefSeq" id="WP_008860380.1">
    <property type="nucleotide sequence ID" value="NZ_JH591189.1"/>
</dbReference>
<feature type="region of interest" description="Disordered" evidence="1">
    <location>
        <begin position="82"/>
        <end position="134"/>
    </location>
</feature>
<sequence length="378" mass="44218">MILMEKLVEGTILYIYGLDERKNYGWSERQKGKVGVVMRSDDKFKYYTIFSLPENVCLQDKVLFSVVQSRYGHMYAKFLMPGGNEPDTAMRRNEPDTVARRNEPDTVVRRNEPDTVVRRNEPDTVVRRNGPDTVVRRNEPDTAVRRNEPDTAARCNGPDTAVFRNGPDAPASRDDPHIVREKQDIKNRIIARKYGKEFLDKIAPIINCKLKETPKTYEEINRNRHIKAIELIDETDEHDKCYAALIPQRTPFFTSIFIKNPKSKTCYDPSYTITLGLEDYNYLKGKYLDRGEKCLIYFWVHWNKKKSERVTFQGEKIEVTPFEGVWVADFAKIVAYIKKYNLPLKKYTNSKTVGDNVISNYIFDLRDPEIFTQLLWKR</sequence>
<dbReference type="HOGENOM" id="CLU_731008_0_0_9"/>
<dbReference type="STRING" id="742743.HMPREF9453_01886"/>
<evidence type="ECO:0000313" key="2">
    <source>
        <dbReference type="EMBL" id="EHO62168.1"/>
    </source>
</evidence>
<feature type="compositionally biased region" description="Basic and acidic residues" evidence="1">
    <location>
        <begin position="88"/>
        <end position="134"/>
    </location>
</feature>
<accession>H1D2P8</accession>
<dbReference type="PATRIC" id="fig|742743.3.peg.1903"/>
<protein>
    <submittedName>
        <fullName evidence="2">Uncharacterized protein</fullName>
    </submittedName>
</protein>
<evidence type="ECO:0000313" key="3">
    <source>
        <dbReference type="Proteomes" id="UP000003277"/>
    </source>
</evidence>
<name>H1D2P8_9FIRM</name>
<comment type="caution">
    <text evidence="2">The sequence shown here is derived from an EMBL/GenBank/DDBJ whole genome shotgun (WGS) entry which is preliminary data.</text>
</comment>
<dbReference type="OrthoDB" id="6155100at2"/>
<keyword evidence="3" id="KW-1185">Reference proteome</keyword>